<feature type="region of interest" description="Disordered" evidence="1">
    <location>
        <begin position="11"/>
        <end position="45"/>
    </location>
</feature>
<gene>
    <name evidence="2" type="ORF">PXEA_LOCUS12574</name>
</gene>
<evidence type="ECO:0000313" key="2">
    <source>
        <dbReference type="EMBL" id="VEL19134.1"/>
    </source>
</evidence>
<evidence type="ECO:0000256" key="1">
    <source>
        <dbReference type="SAM" id="MobiDB-lite"/>
    </source>
</evidence>
<comment type="caution">
    <text evidence="2">The sequence shown here is derived from an EMBL/GenBank/DDBJ whole genome shotgun (WGS) entry which is preliminary data.</text>
</comment>
<dbReference type="EMBL" id="CAAALY010040251">
    <property type="protein sequence ID" value="VEL19134.1"/>
    <property type="molecule type" value="Genomic_DNA"/>
</dbReference>
<dbReference type="Proteomes" id="UP000784294">
    <property type="component" value="Unassembled WGS sequence"/>
</dbReference>
<reference evidence="2" key="1">
    <citation type="submission" date="2018-11" db="EMBL/GenBank/DDBJ databases">
        <authorList>
            <consortium name="Pathogen Informatics"/>
        </authorList>
    </citation>
    <scope>NUCLEOTIDE SEQUENCE</scope>
</reference>
<dbReference type="OrthoDB" id="10021290at2759"/>
<evidence type="ECO:0000313" key="3">
    <source>
        <dbReference type="Proteomes" id="UP000784294"/>
    </source>
</evidence>
<organism evidence="2 3">
    <name type="scientific">Protopolystoma xenopodis</name>
    <dbReference type="NCBI Taxonomy" id="117903"/>
    <lineage>
        <taxon>Eukaryota</taxon>
        <taxon>Metazoa</taxon>
        <taxon>Spiralia</taxon>
        <taxon>Lophotrochozoa</taxon>
        <taxon>Platyhelminthes</taxon>
        <taxon>Monogenea</taxon>
        <taxon>Polyopisthocotylea</taxon>
        <taxon>Polystomatidea</taxon>
        <taxon>Polystomatidae</taxon>
        <taxon>Protopolystoma</taxon>
    </lineage>
</organism>
<accession>A0A3S5BUL4</accession>
<protein>
    <submittedName>
        <fullName evidence="2">Uncharacterized protein</fullName>
    </submittedName>
</protein>
<keyword evidence="3" id="KW-1185">Reference proteome</keyword>
<proteinExistence type="predicted"/>
<feature type="region of interest" description="Disordered" evidence="1">
    <location>
        <begin position="151"/>
        <end position="175"/>
    </location>
</feature>
<name>A0A3S5BUL4_9PLAT</name>
<sequence>MLKLQTVVKKPGIDRPSHTGLNKIELTSNTGRQHSAPAHEARRSEASVCGQRRAKSAGFRYGAMNGGTRASGIKLLAMRTASTNPDGVKHSAALRSGVRPRSSKLPWGTIVPPTFGLGHQRLTAYELQQTVSRLYQVPMRDELVWMSRFRRRPTPSGSANSRKLSKRQIDDMVCQ</sequence>
<dbReference type="AlphaFoldDB" id="A0A3S5BUL4"/>